<accession>A0A4Y9Y2Q2</accession>
<sequence length="442" mass="49610">MGSAIERFWDALLKHVNGTTPCQSLGVHAHRSLLPSLSFPSGFHSAVYPVSPPHFHSITDDAYDWGRFEMPLQLINNARAIVQAGGIEALENLIDDDYRPYPLAASNTGLIQPNIVHDVPDDDQSVSACASGSAVSLAFNAYPVDVCIDIPHELEACRYFVSARSLLAAPSPPVIKLTVSQMRFAYPFGDGSTYWLYGRRLPEIETVVRVVEWCYTPNGLQAVVEDRYDRQMPATWCDASYPTLSTPLQRNDIVRFRGNLELVTRHSIYYTGADDRLEPYNIFVINYAWLEGVPPDPDSGVPQMFVHEMRSKRQFKAHLQLSRRTRLEDVKSFLVPTMDALNALVQAGNYGAFDDTPSVPTLAILTPVHICSDELYRAFNRRRQRAPGTPITLQDILRDAARIILLYDWQDLEFVVGKALSVLVREKILKEAVTADGVRVYL</sequence>
<evidence type="ECO:0000313" key="2">
    <source>
        <dbReference type="Proteomes" id="UP000298390"/>
    </source>
</evidence>
<gene>
    <name evidence="1" type="ORF">EVJ58_g7453</name>
</gene>
<comment type="caution">
    <text evidence="1">The sequence shown here is derived from an EMBL/GenBank/DDBJ whole genome shotgun (WGS) entry which is preliminary data.</text>
</comment>
<dbReference type="AlphaFoldDB" id="A0A4Y9Y2Q2"/>
<evidence type="ECO:0000313" key="1">
    <source>
        <dbReference type="EMBL" id="TFY56744.1"/>
    </source>
</evidence>
<name>A0A4Y9Y2Q2_9APHY</name>
<proteinExistence type="predicted"/>
<organism evidence="1 2">
    <name type="scientific">Rhodofomes roseus</name>
    <dbReference type="NCBI Taxonomy" id="34475"/>
    <lineage>
        <taxon>Eukaryota</taxon>
        <taxon>Fungi</taxon>
        <taxon>Dikarya</taxon>
        <taxon>Basidiomycota</taxon>
        <taxon>Agaricomycotina</taxon>
        <taxon>Agaricomycetes</taxon>
        <taxon>Polyporales</taxon>
        <taxon>Rhodofomes</taxon>
    </lineage>
</organism>
<dbReference type="EMBL" id="SEKV01000479">
    <property type="protein sequence ID" value="TFY56744.1"/>
    <property type="molecule type" value="Genomic_DNA"/>
</dbReference>
<reference evidence="1 2" key="1">
    <citation type="submission" date="2019-01" db="EMBL/GenBank/DDBJ databases">
        <title>Genome sequencing of the rare red list fungi Fomitopsis rosea.</title>
        <authorList>
            <person name="Buettner E."/>
            <person name="Kellner H."/>
        </authorList>
    </citation>
    <scope>NUCLEOTIDE SEQUENCE [LARGE SCALE GENOMIC DNA]</scope>
    <source>
        <strain evidence="1 2">DSM 105464</strain>
    </source>
</reference>
<protein>
    <submittedName>
        <fullName evidence="1">Uncharacterized protein</fullName>
    </submittedName>
</protein>
<dbReference type="Proteomes" id="UP000298390">
    <property type="component" value="Unassembled WGS sequence"/>
</dbReference>